<dbReference type="AlphaFoldDB" id="A0A6P1GKX6"/>
<dbReference type="Proteomes" id="UP000464086">
    <property type="component" value="Chromosome"/>
</dbReference>
<gene>
    <name evidence="4" type="ORF">GS397_19850</name>
</gene>
<dbReference type="GO" id="GO:0016757">
    <property type="term" value="F:glycosyltransferase activity"/>
    <property type="evidence" value="ECO:0007669"/>
    <property type="project" value="UniProtKB-KW"/>
</dbReference>
<dbReference type="Pfam" id="PF13692">
    <property type="entry name" value="Glyco_trans_1_4"/>
    <property type="match status" value="1"/>
</dbReference>
<organism evidence="4 5">
    <name type="scientific">Sphingobium yanoikuyae</name>
    <name type="common">Sphingomonas yanoikuyae</name>
    <dbReference type="NCBI Taxonomy" id="13690"/>
    <lineage>
        <taxon>Bacteria</taxon>
        <taxon>Pseudomonadati</taxon>
        <taxon>Pseudomonadota</taxon>
        <taxon>Alphaproteobacteria</taxon>
        <taxon>Sphingomonadales</taxon>
        <taxon>Sphingomonadaceae</taxon>
        <taxon>Sphingobium</taxon>
    </lineage>
</organism>
<sequence>MDGNGMKDGQPNDIEEAYEQGIALDVIVDDAEDRQVLMSLNIEEEITLPVEQAPIEKPAEDMIEQIVDISEFSIIAFPDYSKTNPYQDGLYSSFRENSDVVYGNIEKAISLINERKSKNYIFHLHWPEPIFAGVKNGHEHDVRAMEFINNVKNFQSLGGIFIWTIHNRISHDRKFGAQEIEFLQILSDTANGIHIHNEASLPLINEYYSVDPRKCLVVPHGSYEGSYGPAFDKAQSRDMLGLPRDKTLFVFCGQIRPYKGVDELVVAFNAISAGRDDAHLLITGKPMSGFTSAHARLIEESNRNIHVREGFVPDSKLPLIMGAADFVVLPYREILTSGSIMLAATYGKPVITPNLTTLSIVGENGVGLQYAQGEDGALEQALRDALALDADKVQAIGLAATSYASSLSWTNISNLLQEKIRDNLLPKEEIVQVDHISRSVSVLRNTDKSAVVGVAIVYYHSWDDITNLLDTIPSEIDGKDVKIYVFDNSSKVGFNYKLSIISDVYVTSYENLGYAAANNVLMAMMKGDGCDYAFIVNPDTSLRKNSLKILLDNATPDAVQSPLILNEDSTIGYGGGRIRHDVTGQVHVDHLLEREPLTAAPLVPYPVHTLNGCALFVPCALLDQIGYIPEDYFLYYEETDWCLSIADKGGKLLVEPRAHIVHHKKSKAGNFPSLHYTYYLIRNKFIFSQKWNASGSARNPDAIARDVMSSFVAPWKLKLEITYPDLLPVFERCVQAAIEDGKAGIVGKIDVSARLDAVHLPDLPASAGQVDKTQGHIVTGWLGTQSDEDGTWGPGSAWLFKNGSPLCPVVPSKPRLDVENAGFGYDTGFDVEVPQVNDGEHHDFEIRASSDGRRVQISDAIDPALLQRLAAVTGRLSLCADQAAAAKWWLSMSMASVSAEGPMPKALSTRRTSPLMPGCRHQGRACPLRRARMTSNPLIVA</sequence>
<dbReference type="Gene3D" id="3.40.50.2000">
    <property type="entry name" value="Glycogen Phosphorylase B"/>
    <property type="match status" value="1"/>
</dbReference>
<keyword evidence="2" id="KW-0328">Glycosyltransferase</keyword>
<dbReference type="PANTHER" id="PTHR43179">
    <property type="entry name" value="RHAMNOSYLTRANSFERASE WBBL"/>
    <property type="match status" value="1"/>
</dbReference>
<reference evidence="4 5" key="1">
    <citation type="submission" date="2019-12" db="EMBL/GenBank/DDBJ databases">
        <title>Functional and genomic insights into the Sphingobium yanoikuyae YC-JY1, a bacterium efficiently degrading bisphenol A.</title>
        <authorList>
            <person name="Jia Y."/>
            <person name="Li X."/>
            <person name="Wang J."/>
            <person name="Eltoukhy A."/>
            <person name="Lamraoui I."/>
            <person name="Yan Y."/>
        </authorList>
    </citation>
    <scope>NUCLEOTIDE SEQUENCE [LARGE SCALE GENOMIC DNA]</scope>
    <source>
        <strain evidence="4 5">YC-JY1</strain>
    </source>
</reference>
<name>A0A6P1GKX6_SPHYA</name>
<evidence type="ECO:0000313" key="4">
    <source>
        <dbReference type="EMBL" id="QHD69088.1"/>
    </source>
</evidence>
<evidence type="ECO:0000313" key="5">
    <source>
        <dbReference type="Proteomes" id="UP000464086"/>
    </source>
</evidence>
<protein>
    <submittedName>
        <fullName evidence="4">Glycosyltransferase</fullName>
    </submittedName>
</protein>
<dbReference type="InterPro" id="IPR029044">
    <property type="entry name" value="Nucleotide-diphossugar_trans"/>
</dbReference>
<comment type="similarity">
    <text evidence="1">Belongs to the glycosyltransferase 2 family.</text>
</comment>
<dbReference type="SUPFAM" id="SSF53756">
    <property type="entry name" value="UDP-Glycosyltransferase/glycogen phosphorylase"/>
    <property type="match status" value="1"/>
</dbReference>
<keyword evidence="3 4" id="KW-0808">Transferase</keyword>
<dbReference type="EMBL" id="CP047218">
    <property type="protein sequence ID" value="QHD69088.1"/>
    <property type="molecule type" value="Genomic_DNA"/>
</dbReference>
<accession>A0A6P1GKX6</accession>
<evidence type="ECO:0000256" key="2">
    <source>
        <dbReference type="ARBA" id="ARBA00022676"/>
    </source>
</evidence>
<proteinExistence type="inferred from homology"/>
<evidence type="ECO:0000256" key="3">
    <source>
        <dbReference type="ARBA" id="ARBA00022679"/>
    </source>
</evidence>
<dbReference type="SUPFAM" id="SSF53448">
    <property type="entry name" value="Nucleotide-diphospho-sugar transferases"/>
    <property type="match status" value="1"/>
</dbReference>
<evidence type="ECO:0000256" key="1">
    <source>
        <dbReference type="ARBA" id="ARBA00006739"/>
    </source>
</evidence>
<dbReference type="PANTHER" id="PTHR43179:SF12">
    <property type="entry name" value="GALACTOFURANOSYLTRANSFERASE GLFT2"/>
    <property type="match status" value="1"/>
</dbReference>
<dbReference type="Gene3D" id="3.90.550.10">
    <property type="entry name" value="Spore Coat Polysaccharide Biosynthesis Protein SpsA, Chain A"/>
    <property type="match status" value="1"/>
</dbReference>